<keyword evidence="4" id="KW-1185">Reference proteome</keyword>
<evidence type="ECO:0000313" key="4">
    <source>
        <dbReference type="Proteomes" id="UP001153076"/>
    </source>
</evidence>
<feature type="compositionally biased region" description="Low complexity" evidence="2">
    <location>
        <begin position="81"/>
        <end position="96"/>
    </location>
</feature>
<dbReference type="AlphaFoldDB" id="A0A9Q1KDB2"/>
<evidence type="ECO:0000256" key="1">
    <source>
        <dbReference type="SAM" id="Coils"/>
    </source>
</evidence>
<dbReference type="OrthoDB" id="685187at2759"/>
<reference evidence="3" key="1">
    <citation type="submission" date="2022-04" db="EMBL/GenBank/DDBJ databases">
        <title>Carnegiea gigantea Genome sequencing and assembly v2.</title>
        <authorList>
            <person name="Copetti D."/>
            <person name="Sanderson M.J."/>
            <person name="Burquez A."/>
            <person name="Wojciechowski M.F."/>
        </authorList>
    </citation>
    <scope>NUCLEOTIDE SEQUENCE</scope>
    <source>
        <strain evidence="3">SGP5-SGP5p</strain>
        <tissue evidence="3">Aerial part</tissue>
    </source>
</reference>
<feature type="region of interest" description="Disordered" evidence="2">
    <location>
        <begin position="208"/>
        <end position="230"/>
    </location>
</feature>
<comment type="caution">
    <text evidence="3">The sequence shown here is derived from an EMBL/GenBank/DDBJ whole genome shotgun (WGS) entry which is preliminary data.</text>
</comment>
<gene>
    <name evidence="3" type="ORF">Cgig2_005497</name>
</gene>
<name>A0A9Q1KDB2_9CARY</name>
<proteinExistence type="predicted"/>
<protein>
    <submittedName>
        <fullName evidence="3">Uncharacterized protein</fullName>
    </submittedName>
</protein>
<keyword evidence="1" id="KW-0175">Coiled coil</keyword>
<dbReference type="Proteomes" id="UP001153076">
    <property type="component" value="Unassembled WGS sequence"/>
</dbReference>
<evidence type="ECO:0000256" key="2">
    <source>
        <dbReference type="SAM" id="MobiDB-lite"/>
    </source>
</evidence>
<sequence>MAAPTPETPATVDASRPFHSVKEAVAIFGERLLPQEIHSCRKRPSVSLEKEIISEEIHTSPQNTSFSLEIKKAVPHSLEVTPSPKKSPNTSSSLTPHSSEITQCLTTSPSFVGKEIVKSSFTNEPMPSQQNLELANHGNVVHGNDLVMMLMVLKKLEAEVQDTKMELELLKERESETEVALATLNAEIHKNMSKIAKAEAADAAKATEESRALLEGGSREISTREEERSRGEMIVKNMDSPTLAKILSMTDNEGCYREGKKARNKVMKKKPIIPLVTDIFRWKKRSSSPNHNLSEL</sequence>
<dbReference type="EMBL" id="JAKOGI010000185">
    <property type="protein sequence ID" value="KAJ8440766.1"/>
    <property type="molecule type" value="Genomic_DNA"/>
</dbReference>
<evidence type="ECO:0000313" key="3">
    <source>
        <dbReference type="EMBL" id="KAJ8440766.1"/>
    </source>
</evidence>
<feature type="coiled-coil region" evidence="1">
    <location>
        <begin position="153"/>
        <end position="201"/>
    </location>
</feature>
<accession>A0A9Q1KDB2</accession>
<feature type="region of interest" description="Disordered" evidence="2">
    <location>
        <begin position="77"/>
        <end position="105"/>
    </location>
</feature>
<organism evidence="3 4">
    <name type="scientific">Carnegiea gigantea</name>
    <dbReference type="NCBI Taxonomy" id="171969"/>
    <lineage>
        <taxon>Eukaryota</taxon>
        <taxon>Viridiplantae</taxon>
        <taxon>Streptophyta</taxon>
        <taxon>Embryophyta</taxon>
        <taxon>Tracheophyta</taxon>
        <taxon>Spermatophyta</taxon>
        <taxon>Magnoliopsida</taxon>
        <taxon>eudicotyledons</taxon>
        <taxon>Gunneridae</taxon>
        <taxon>Pentapetalae</taxon>
        <taxon>Caryophyllales</taxon>
        <taxon>Cactineae</taxon>
        <taxon>Cactaceae</taxon>
        <taxon>Cactoideae</taxon>
        <taxon>Echinocereeae</taxon>
        <taxon>Carnegiea</taxon>
    </lineage>
</organism>